<dbReference type="Gene3D" id="1.10.150.130">
    <property type="match status" value="1"/>
</dbReference>
<dbReference type="PANTHER" id="PTHR30349:SF41">
    <property type="entry name" value="INTEGRASE_RECOMBINASE PROTEIN MJ0367-RELATED"/>
    <property type="match status" value="1"/>
</dbReference>
<dbReference type="InterPro" id="IPR013762">
    <property type="entry name" value="Integrase-like_cat_sf"/>
</dbReference>
<evidence type="ECO:0000313" key="8">
    <source>
        <dbReference type="EMBL" id="NWK57494.1"/>
    </source>
</evidence>
<dbReference type="InterPro" id="IPR050090">
    <property type="entry name" value="Tyrosine_recombinase_XerCD"/>
</dbReference>
<dbReference type="Pfam" id="PF13102">
    <property type="entry name" value="Phage_int_SAM_5"/>
    <property type="match status" value="1"/>
</dbReference>
<evidence type="ECO:0000259" key="7">
    <source>
        <dbReference type="PROSITE" id="PS51900"/>
    </source>
</evidence>
<feature type="domain" description="Tyr recombinase" evidence="6">
    <location>
        <begin position="169"/>
        <end position="357"/>
    </location>
</feature>
<dbReference type="InterPro" id="IPR025269">
    <property type="entry name" value="SAM-like_dom"/>
</dbReference>
<dbReference type="Proteomes" id="UP000557872">
    <property type="component" value="Unassembled WGS sequence"/>
</dbReference>
<comment type="caution">
    <text evidence="8">The sequence shown here is derived from an EMBL/GenBank/DDBJ whole genome shotgun (WGS) entry which is preliminary data.</text>
</comment>
<dbReference type="AlphaFoldDB" id="A0A851GT95"/>
<dbReference type="SUPFAM" id="SSF56349">
    <property type="entry name" value="DNA breaking-rejoining enzymes"/>
    <property type="match status" value="1"/>
</dbReference>
<evidence type="ECO:0000256" key="3">
    <source>
        <dbReference type="ARBA" id="ARBA00023125"/>
    </source>
</evidence>
<dbReference type="RefSeq" id="WP_178934638.1">
    <property type="nucleotide sequence ID" value="NZ_JACBAZ010000013.1"/>
</dbReference>
<dbReference type="Gene3D" id="1.10.443.10">
    <property type="entry name" value="Intergrase catalytic core"/>
    <property type="match status" value="1"/>
</dbReference>
<dbReference type="InterPro" id="IPR011010">
    <property type="entry name" value="DNA_brk_join_enz"/>
</dbReference>
<keyword evidence="3 5" id="KW-0238">DNA-binding</keyword>
<gene>
    <name evidence="8" type="ORF">HW115_17890</name>
</gene>
<keyword evidence="4" id="KW-0233">DNA recombination</keyword>
<accession>A0A851GT95</accession>
<dbReference type="GO" id="GO:0003677">
    <property type="term" value="F:DNA binding"/>
    <property type="evidence" value="ECO:0007669"/>
    <property type="project" value="UniProtKB-UniRule"/>
</dbReference>
<evidence type="ECO:0000256" key="2">
    <source>
        <dbReference type="ARBA" id="ARBA00022908"/>
    </source>
</evidence>
<evidence type="ECO:0000313" key="9">
    <source>
        <dbReference type="Proteomes" id="UP000557872"/>
    </source>
</evidence>
<dbReference type="GO" id="GO:0006310">
    <property type="term" value="P:DNA recombination"/>
    <property type="evidence" value="ECO:0007669"/>
    <property type="project" value="UniProtKB-KW"/>
</dbReference>
<dbReference type="InterPro" id="IPR002104">
    <property type="entry name" value="Integrase_catalytic"/>
</dbReference>
<keyword evidence="2" id="KW-0229">DNA integration</keyword>
<keyword evidence="9" id="KW-1185">Reference proteome</keyword>
<protein>
    <submittedName>
        <fullName evidence="8">Tyrosine-type recombinase/integrase</fullName>
    </submittedName>
</protein>
<evidence type="ECO:0000256" key="1">
    <source>
        <dbReference type="ARBA" id="ARBA00008857"/>
    </source>
</evidence>
<dbReference type="InterPro" id="IPR010998">
    <property type="entry name" value="Integrase_recombinase_N"/>
</dbReference>
<evidence type="ECO:0000256" key="5">
    <source>
        <dbReference type="PROSITE-ProRule" id="PRU01248"/>
    </source>
</evidence>
<feature type="domain" description="Core-binding (CB)" evidence="7">
    <location>
        <begin position="59"/>
        <end position="147"/>
    </location>
</feature>
<comment type="similarity">
    <text evidence="1">Belongs to the 'phage' integrase family.</text>
</comment>
<organism evidence="8 9">
    <name type="scientific">Oceaniferula marina</name>
    <dbReference type="NCBI Taxonomy" id="2748318"/>
    <lineage>
        <taxon>Bacteria</taxon>
        <taxon>Pseudomonadati</taxon>
        <taxon>Verrucomicrobiota</taxon>
        <taxon>Verrucomicrobiia</taxon>
        <taxon>Verrucomicrobiales</taxon>
        <taxon>Verrucomicrobiaceae</taxon>
        <taxon>Oceaniferula</taxon>
    </lineage>
</organism>
<dbReference type="Pfam" id="PF00589">
    <property type="entry name" value="Phage_integrase"/>
    <property type="match status" value="1"/>
</dbReference>
<sequence>MEKTAQAEAGAGEEKSRRILSVITRATEDAERGILNSTKGSAYIAEIIKIATGEDLQTYTIKEWVSEWLARQEGVSIATVRAYNTYTKQFLKWLGPRADNTLQSLTTADMRKLRQWFLDGAGGKRKASVNTATQKMKTVSSIYIEAMKQGITNFNPVAALKALPQEDSITRKPFTLQEVKSLINHAPSDDWRGLILMGAFTGLRLTDCAQLPWDAVNLKKGEIVTMPSKTKRKRTIVRIPLHPSLASFLSSRPTPIDNTAPVFPELAVQSGPGRNGLSIQFTEIMDKANVSRGKASTTGGRSSYERSFHSLRHTLTSWLADSNVSPEIRMEIIGHKSQDVHSLYTHLGDETLQNAMSGVPGL</sequence>
<reference evidence="8 9" key="1">
    <citation type="submission" date="2020-07" db="EMBL/GenBank/DDBJ databases">
        <title>Roseicoccus Jingziensis gen. nov., sp. nov., isolated from coastal seawater.</title>
        <authorList>
            <person name="Feng X."/>
        </authorList>
    </citation>
    <scope>NUCLEOTIDE SEQUENCE [LARGE SCALE GENOMIC DNA]</scope>
    <source>
        <strain evidence="8 9">N1E253</strain>
    </source>
</reference>
<dbReference type="PROSITE" id="PS51898">
    <property type="entry name" value="TYR_RECOMBINASE"/>
    <property type="match status" value="1"/>
</dbReference>
<evidence type="ECO:0000259" key="6">
    <source>
        <dbReference type="PROSITE" id="PS51898"/>
    </source>
</evidence>
<proteinExistence type="inferred from homology"/>
<evidence type="ECO:0000256" key="4">
    <source>
        <dbReference type="ARBA" id="ARBA00023172"/>
    </source>
</evidence>
<dbReference type="EMBL" id="JACBAZ010000013">
    <property type="protein sequence ID" value="NWK57494.1"/>
    <property type="molecule type" value="Genomic_DNA"/>
</dbReference>
<dbReference type="PROSITE" id="PS51900">
    <property type="entry name" value="CB"/>
    <property type="match status" value="1"/>
</dbReference>
<dbReference type="GO" id="GO:0015074">
    <property type="term" value="P:DNA integration"/>
    <property type="evidence" value="ECO:0007669"/>
    <property type="project" value="UniProtKB-KW"/>
</dbReference>
<dbReference type="PANTHER" id="PTHR30349">
    <property type="entry name" value="PHAGE INTEGRASE-RELATED"/>
    <property type="match status" value="1"/>
</dbReference>
<dbReference type="InterPro" id="IPR044068">
    <property type="entry name" value="CB"/>
</dbReference>
<name>A0A851GT95_9BACT</name>